<accession>A0ABD5TC06</accession>
<evidence type="ECO:0000313" key="2">
    <source>
        <dbReference type="Proteomes" id="UP001596443"/>
    </source>
</evidence>
<dbReference type="RefSeq" id="WP_390214430.1">
    <property type="nucleotide sequence ID" value="NZ_JBHSWX010000005.1"/>
</dbReference>
<reference evidence="1 2" key="1">
    <citation type="journal article" date="2019" name="Int. J. Syst. Evol. Microbiol.">
        <title>The Global Catalogue of Microorganisms (GCM) 10K type strain sequencing project: providing services to taxonomists for standard genome sequencing and annotation.</title>
        <authorList>
            <consortium name="The Broad Institute Genomics Platform"/>
            <consortium name="The Broad Institute Genome Sequencing Center for Infectious Disease"/>
            <person name="Wu L."/>
            <person name="Ma J."/>
        </authorList>
    </citation>
    <scope>NUCLEOTIDE SEQUENCE [LARGE SCALE GENOMIC DNA]</scope>
    <source>
        <strain evidence="1 2">SYNS20</strain>
    </source>
</reference>
<keyword evidence="2" id="KW-1185">Reference proteome</keyword>
<evidence type="ECO:0000313" key="1">
    <source>
        <dbReference type="EMBL" id="MFC6784970.1"/>
    </source>
</evidence>
<gene>
    <name evidence="1" type="ORF">ACFQFD_02895</name>
</gene>
<name>A0ABD5TC06_9EURY</name>
<sequence length="71" mass="8179">MTLDEKLAAVKKQLDEKRSALPVMKTELRSLLEGEDSEENLKKAEGVRAKYDKVGKEIKDLEENVTYTRLR</sequence>
<protein>
    <submittedName>
        <fullName evidence="1">Uncharacterized protein</fullName>
    </submittedName>
</protein>
<dbReference type="AlphaFoldDB" id="A0ABD5TC06"/>
<proteinExistence type="predicted"/>
<comment type="caution">
    <text evidence="1">The sequence shown here is derived from an EMBL/GenBank/DDBJ whole genome shotgun (WGS) entry which is preliminary data.</text>
</comment>
<dbReference type="Proteomes" id="UP001596443">
    <property type="component" value="Unassembled WGS sequence"/>
</dbReference>
<dbReference type="EMBL" id="JBHSWX010000005">
    <property type="protein sequence ID" value="MFC6784970.1"/>
    <property type="molecule type" value="Genomic_DNA"/>
</dbReference>
<organism evidence="1 2">
    <name type="scientific">Halobaculum halobium</name>
    <dbReference type="NCBI Taxonomy" id="3032281"/>
    <lineage>
        <taxon>Archaea</taxon>
        <taxon>Methanobacteriati</taxon>
        <taxon>Methanobacteriota</taxon>
        <taxon>Stenosarchaea group</taxon>
        <taxon>Halobacteria</taxon>
        <taxon>Halobacteriales</taxon>
        <taxon>Haloferacaceae</taxon>
        <taxon>Halobaculum</taxon>
    </lineage>
</organism>